<keyword evidence="2" id="KW-1185">Reference proteome</keyword>
<dbReference type="Proteomes" id="UP000677244">
    <property type="component" value="Unassembled WGS sequence"/>
</dbReference>
<evidence type="ECO:0008006" key="3">
    <source>
        <dbReference type="Google" id="ProtNLM"/>
    </source>
</evidence>
<name>A0ABS3YNI0_9BACT</name>
<organism evidence="1 2">
    <name type="scientific">Niastella soli</name>
    <dbReference type="NCBI Taxonomy" id="2821487"/>
    <lineage>
        <taxon>Bacteria</taxon>
        <taxon>Pseudomonadati</taxon>
        <taxon>Bacteroidota</taxon>
        <taxon>Chitinophagia</taxon>
        <taxon>Chitinophagales</taxon>
        <taxon>Chitinophagaceae</taxon>
        <taxon>Niastella</taxon>
    </lineage>
</organism>
<reference evidence="1 2" key="1">
    <citation type="submission" date="2021-03" db="EMBL/GenBank/DDBJ databases">
        <title>Assistant Professor.</title>
        <authorList>
            <person name="Huq M.A."/>
        </authorList>
    </citation>
    <scope>NUCLEOTIDE SEQUENCE [LARGE SCALE GENOMIC DNA]</scope>
    <source>
        <strain evidence="1 2">MAH-29</strain>
    </source>
</reference>
<dbReference type="RefSeq" id="WP_209137470.1">
    <property type="nucleotide sequence ID" value="NZ_JAGHKO010000001.1"/>
</dbReference>
<proteinExistence type="predicted"/>
<comment type="caution">
    <text evidence="1">The sequence shown here is derived from an EMBL/GenBank/DDBJ whole genome shotgun (WGS) entry which is preliminary data.</text>
</comment>
<evidence type="ECO:0000313" key="1">
    <source>
        <dbReference type="EMBL" id="MBO9199404.1"/>
    </source>
</evidence>
<protein>
    <recommendedName>
        <fullName evidence="3">OmpA-like domain-containing protein</fullName>
    </recommendedName>
</protein>
<evidence type="ECO:0000313" key="2">
    <source>
        <dbReference type="Proteomes" id="UP000677244"/>
    </source>
</evidence>
<sequence length="234" mass="26734">MMKKEIRYTIKQTTEKVKCNEVDFQVANEIIDSLTATIKHMDTLMATSARLEKKGTREEVIIFAEHVSVVVISAMRILKSLCDLYDISTYSQFETATFFSADSSNIPPEKIAEARKAIEPVAQRIVRFLGDHPRQRFVAVITCSSTLVDQELNFKLCQGRARSVTNLLVELIRSNEEFIPKPNWIHYNIKCGAISEEFPYCGRKKHHTPEDNHRSMVSLNWNLLPTSLHAGTFN</sequence>
<accession>A0ABS3YNI0</accession>
<dbReference type="EMBL" id="JAGHKO010000001">
    <property type="protein sequence ID" value="MBO9199404.1"/>
    <property type="molecule type" value="Genomic_DNA"/>
</dbReference>
<gene>
    <name evidence="1" type="ORF">J7I42_03940</name>
</gene>